<dbReference type="InterPro" id="IPR000835">
    <property type="entry name" value="HTH_MarR-typ"/>
</dbReference>
<reference evidence="5 6" key="1">
    <citation type="submission" date="2024-09" db="EMBL/GenBank/DDBJ databases">
        <authorList>
            <person name="Sun Q."/>
            <person name="Mori K."/>
        </authorList>
    </citation>
    <scope>NUCLEOTIDE SEQUENCE [LARGE SCALE GENOMIC DNA]</scope>
    <source>
        <strain evidence="5 6">TBRC 4938</strain>
    </source>
</reference>
<organism evidence="5 6">
    <name type="scientific">Rhizobium puerariae</name>
    <dbReference type="NCBI Taxonomy" id="1585791"/>
    <lineage>
        <taxon>Bacteria</taxon>
        <taxon>Pseudomonadati</taxon>
        <taxon>Pseudomonadota</taxon>
        <taxon>Alphaproteobacteria</taxon>
        <taxon>Hyphomicrobiales</taxon>
        <taxon>Rhizobiaceae</taxon>
        <taxon>Rhizobium/Agrobacterium group</taxon>
        <taxon>Rhizobium</taxon>
    </lineage>
</organism>
<dbReference type="SMART" id="SM00347">
    <property type="entry name" value="HTH_MARR"/>
    <property type="match status" value="1"/>
</dbReference>
<dbReference type="PANTHER" id="PTHR42756:SF1">
    <property type="entry name" value="TRANSCRIPTIONAL REPRESSOR OF EMRAB OPERON"/>
    <property type="match status" value="1"/>
</dbReference>
<dbReference type="Gene3D" id="1.10.10.10">
    <property type="entry name" value="Winged helix-like DNA-binding domain superfamily/Winged helix DNA-binding domain"/>
    <property type="match status" value="1"/>
</dbReference>
<evidence type="ECO:0000313" key="6">
    <source>
        <dbReference type="Proteomes" id="UP001589692"/>
    </source>
</evidence>
<gene>
    <name evidence="5" type="ORF">ACFFP0_21615</name>
</gene>
<dbReference type="PROSITE" id="PS50995">
    <property type="entry name" value="HTH_MARR_2"/>
    <property type="match status" value="1"/>
</dbReference>
<dbReference type="Pfam" id="PF12802">
    <property type="entry name" value="MarR_2"/>
    <property type="match status" value="1"/>
</dbReference>
<dbReference type="InterPro" id="IPR036388">
    <property type="entry name" value="WH-like_DNA-bd_sf"/>
</dbReference>
<dbReference type="InterPro" id="IPR036390">
    <property type="entry name" value="WH_DNA-bd_sf"/>
</dbReference>
<keyword evidence="3" id="KW-0804">Transcription</keyword>
<evidence type="ECO:0000259" key="4">
    <source>
        <dbReference type="PROSITE" id="PS50995"/>
    </source>
</evidence>
<evidence type="ECO:0000256" key="2">
    <source>
        <dbReference type="ARBA" id="ARBA00023125"/>
    </source>
</evidence>
<accession>A0ABV6ALF7</accession>
<keyword evidence="1" id="KW-0805">Transcription regulation</keyword>
<comment type="caution">
    <text evidence="5">The sequence shown here is derived from an EMBL/GenBank/DDBJ whole genome shotgun (WGS) entry which is preliminary data.</text>
</comment>
<proteinExistence type="predicted"/>
<evidence type="ECO:0000256" key="1">
    <source>
        <dbReference type="ARBA" id="ARBA00023015"/>
    </source>
</evidence>
<dbReference type="SUPFAM" id="SSF46785">
    <property type="entry name" value="Winged helix' DNA-binding domain"/>
    <property type="match status" value="1"/>
</dbReference>
<dbReference type="RefSeq" id="WP_377264262.1">
    <property type="nucleotide sequence ID" value="NZ_JBHMAA010000024.1"/>
</dbReference>
<name>A0ABV6ALF7_9HYPH</name>
<keyword evidence="6" id="KW-1185">Reference proteome</keyword>
<dbReference type="PRINTS" id="PR00598">
    <property type="entry name" value="HTHMARR"/>
</dbReference>
<sequence>MLSNSNDSTSPVIEAIPFSTTLLVRDTCLCLHVQRAARALARRFDNAMKPIGLTNGQFSLMMSLNRPQPATMSSVVNLLAMDRTTLTAALKVLERRGLVETGTDPKDRRGKLLRLTNDGMTMLSAALPIWKRVHAEIDSELGEGGPDDLRKALAVIR</sequence>
<evidence type="ECO:0000313" key="5">
    <source>
        <dbReference type="EMBL" id="MFB9951456.1"/>
    </source>
</evidence>
<dbReference type="EMBL" id="JBHMAA010000024">
    <property type="protein sequence ID" value="MFB9951456.1"/>
    <property type="molecule type" value="Genomic_DNA"/>
</dbReference>
<dbReference type="Proteomes" id="UP001589692">
    <property type="component" value="Unassembled WGS sequence"/>
</dbReference>
<feature type="domain" description="HTH marR-type" evidence="4">
    <location>
        <begin position="26"/>
        <end position="157"/>
    </location>
</feature>
<protein>
    <submittedName>
        <fullName evidence="5">MarR family winged helix-turn-helix transcriptional regulator</fullName>
    </submittedName>
</protein>
<dbReference type="PANTHER" id="PTHR42756">
    <property type="entry name" value="TRANSCRIPTIONAL REGULATOR, MARR"/>
    <property type="match status" value="1"/>
</dbReference>
<keyword evidence="2" id="KW-0238">DNA-binding</keyword>
<evidence type="ECO:0000256" key="3">
    <source>
        <dbReference type="ARBA" id="ARBA00023163"/>
    </source>
</evidence>